<dbReference type="RefSeq" id="WP_214236160.1">
    <property type="nucleotide sequence ID" value="NZ_JABBFR010000003.1"/>
</dbReference>
<dbReference type="Proteomes" id="UP000790096">
    <property type="component" value="Unassembled WGS sequence"/>
</dbReference>
<dbReference type="EMBL" id="JABBFR010000003">
    <property type="protein sequence ID" value="MBT0723452.1"/>
    <property type="molecule type" value="Genomic_DNA"/>
</dbReference>
<keyword evidence="3" id="KW-1185">Reference proteome</keyword>
<reference evidence="2 3" key="1">
    <citation type="submission" date="2020-04" db="EMBL/GenBank/DDBJ databases">
        <title>Genome sequencing of Rosenbergiella species.</title>
        <authorList>
            <person name="Alvarez-Perez S."/>
            <person name="Lievens B."/>
        </authorList>
    </citation>
    <scope>NUCLEOTIDE SEQUENCE [LARGE SCALE GENOMIC DNA]</scope>
    <source>
        <strain evidence="2 3">S61</strain>
    </source>
</reference>
<organism evidence="2 3">
    <name type="scientific">Rosenbergiella gaditana</name>
    <dbReference type="NCBI Taxonomy" id="2726987"/>
    <lineage>
        <taxon>Bacteria</taxon>
        <taxon>Pseudomonadati</taxon>
        <taxon>Pseudomonadota</taxon>
        <taxon>Gammaproteobacteria</taxon>
        <taxon>Enterobacterales</taxon>
        <taxon>Erwiniaceae</taxon>
        <taxon>Rosenbergiella</taxon>
    </lineage>
</organism>
<name>A0ABS5SW41_9GAMM</name>
<dbReference type="InterPro" id="IPR019652">
    <property type="entry name" value="DUF2509"/>
</dbReference>
<dbReference type="Pfam" id="PF10713">
    <property type="entry name" value="DUF2509"/>
    <property type="match status" value="1"/>
</dbReference>
<evidence type="ECO:0000313" key="2">
    <source>
        <dbReference type="EMBL" id="MBT0723452.1"/>
    </source>
</evidence>
<protein>
    <submittedName>
        <fullName evidence="2">YgdB family protein</fullName>
    </submittedName>
</protein>
<keyword evidence="1" id="KW-1133">Transmembrane helix</keyword>
<comment type="caution">
    <text evidence="2">The sequence shown here is derived from an EMBL/GenBank/DDBJ whole genome shotgun (WGS) entry which is preliminary data.</text>
</comment>
<gene>
    <name evidence="2" type="ORF">HH682_03125</name>
</gene>
<accession>A0ABS5SW41</accession>
<feature type="transmembrane region" description="Helical" evidence="1">
    <location>
        <begin position="12"/>
        <end position="30"/>
    </location>
</feature>
<sequence>MNRLPSPSTQQGNVTLLTVLFMMMLASGILRLTSDSLHHGAQQVNDEKNYLRAFYQAQSALAWGRTYSWSNTEGWQCPSSPSVTFSVCLWRASETDGWLRGSSEKSEWLLWQRVIFSNTTPLRAQRHPRGWIDHCPLSAEQCRAQLSRNESG</sequence>
<keyword evidence="1" id="KW-0472">Membrane</keyword>
<keyword evidence="1" id="KW-0812">Transmembrane</keyword>
<proteinExistence type="predicted"/>
<evidence type="ECO:0000256" key="1">
    <source>
        <dbReference type="SAM" id="Phobius"/>
    </source>
</evidence>
<evidence type="ECO:0000313" key="3">
    <source>
        <dbReference type="Proteomes" id="UP000790096"/>
    </source>
</evidence>